<comment type="similarity">
    <text evidence="2">Belongs to the major facilitator (TC 2.A.1) superfamily. Organic cation transporter (TC 2.A.1.19) family.</text>
</comment>
<dbReference type="InterPro" id="IPR005828">
    <property type="entry name" value="MFS_sugar_transport-like"/>
</dbReference>
<dbReference type="Gene3D" id="1.20.1250.20">
    <property type="entry name" value="MFS general substrate transporter like domains"/>
    <property type="match status" value="1"/>
</dbReference>
<feature type="transmembrane region" description="Helical" evidence="6">
    <location>
        <begin position="257"/>
        <end position="276"/>
    </location>
</feature>
<evidence type="ECO:0000256" key="3">
    <source>
        <dbReference type="ARBA" id="ARBA00022692"/>
    </source>
</evidence>
<protein>
    <submittedName>
        <fullName evidence="9">Solute carrier family 22 member 6-A-like</fullName>
    </submittedName>
</protein>
<name>A0A6P8S2S7_GEOSA</name>
<evidence type="ECO:0000256" key="4">
    <source>
        <dbReference type="ARBA" id="ARBA00022989"/>
    </source>
</evidence>
<keyword evidence="4 6" id="KW-1133">Transmembrane helix</keyword>
<comment type="subcellular location">
    <subcellularLocation>
        <location evidence="1">Endomembrane system</location>
        <topology evidence="1">Multi-pass membrane protein</topology>
    </subcellularLocation>
</comment>
<dbReference type="GO" id="GO:0012505">
    <property type="term" value="C:endomembrane system"/>
    <property type="evidence" value="ECO:0007669"/>
    <property type="project" value="UniProtKB-SubCell"/>
</dbReference>
<evidence type="ECO:0000256" key="5">
    <source>
        <dbReference type="ARBA" id="ARBA00023136"/>
    </source>
</evidence>
<proteinExistence type="inferred from homology"/>
<dbReference type="Pfam" id="PF00083">
    <property type="entry name" value="Sugar_tr"/>
    <property type="match status" value="1"/>
</dbReference>
<dbReference type="RefSeq" id="XP_033811623.1">
    <property type="nucleotide sequence ID" value="XM_033955732.1"/>
</dbReference>
<evidence type="ECO:0000313" key="8">
    <source>
        <dbReference type="Proteomes" id="UP000515159"/>
    </source>
</evidence>
<evidence type="ECO:0000313" key="9">
    <source>
        <dbReference type="RefSeq" id="XP_033811623.1"/>
    </source>
</evidence>
<accession>A0A6P8S2S7</accession>
<dbReference type="KEGG" id="gsh:117365367"/>
<dbReference type="GeneID" id="117365367"/>
<dbReference type="InterPro" id="IPR020846">
    <property type="entry name" value="MFS_dom"/>
</dbReference>
<keyword evidence="5 6" id="KW-0472">Membrane</keyword>
<organism evidence="8 9">
    <name type="scientific">Geotrypetes seraphini</name>
    <name type="common">Gaboon caecilian</name>
    <name type="synonym">Caecilia seraphini</name>
    <dbReference type="NCBI Taxonomy" id="260995"/>
    <lineage>
        <taxon>Eukaryota</taxon>
        <taxon>Metazoa</taxon>
        <taxon>Chordata</taxon>
        <taxon>Craniata</taxon>
        <taxon>Vertebrata</taxon>
        <taxon>Euteleostomi</taxon>
        <taxon>Amphibia</taxon>
        <taxon>Gymnophiona</taxon>
        <taxon>Geotrypetes</taxon>
    </lineage>
</organism>
<feature type="transmembrane region" description="Helical" evidence="6">
    <location>
        <begin position="198"/>
        <end position="222"/>
    </location>
</feature>
<dbReference type="GO" id="GO:0016020">
    <property type="term" value="C:membrane"/>
    <property type="evidence" value="ECO:0007669"/>
    <property type="project" value="InterPro"/>
</dbReference>
<feature type="transmembrane region" description="Helical" evidence="6">
    <location>
        <begin position="234"/>
        <end position="251"/>
    </location>
</feature>
<keyword evidence="3 6" id="KW-0812">Transmembrane</keyword>
<dbReference type="SUPFAM" id="SSF103473">
    <property type="entry name" value="MFS general substrate transporter"/>
    <property type="match status" value="1"/>
</dbReference>
<feature type="transmembrane region" description="Helical" evidence="6">
    <location>
        <begin position="171"/>
        <end position="192"/>
    </location>
</feature>
<evidence type="ECO:0000256" key="1">
    <source>
        <dbReference type="ARBA" id="ARBA00004127"/>
    </source>
</evidence>
<dbReference type="GO" id="GO:0022857">
    <property type="term" value="F:transmembrane transporter activity"/>
    <property type="evidence" value="ECO:0007669"/>
    <property type="project" value="InterPro"/>
</dbReference>
<keyword evidence="8" id="KW-1185">Reference proteome</keyword>
<gene>
    <name evidence="9" type="primary">LOC117365367</name>
</gene>
<feature type="transmembrane region" description="Helical" evidence="6">
    <location>
        <begin position="345"/>
        <end position="363"/>
    </location>
</feature>
<dbReference type="NCBIfam" id="TIGR00898">
    <property type="entry name" value="2A0119"/>
    <property type="match status" value="1"/>
</dbReference>
<feature type="transmembrane region" description="Helical" evidence="6">
    <location>
        <begin position="375"/>
        <end position="396"/>
    </location>
</feature>
<dbReference type="PANTHER" id="PTHR24064">
    <property type="entry name" value="SOLUTE CARRIER FAMILY 22 MEMBER"/>
    <property type="match status" value="1"/>
</dbReference>
<dbReference type="CDD" id="cd17446">
    <property type="entry name" value="MFS_SLC22A6_OAT1_like"/>
    <property type="match status" value="1"/>
</dbReference>
<dbReference type="Proteomes" id="UP000515159">
    <property type="component" value="Chromosome 8"/>
</dbReference>
<evidence type="ECO:0000256" key="6">
    <source>
        <dbReference type="SAM" id="Phobius"/>
    </source>
</evidence>
<sequence>MAFEDLLDRVGGTGRFQIISVFLLALPVLFIANHNLLQNFTAAIPGHHCQLPPIDNANSSWVAGSVKLEKAFIPLDRSYRPERCLRYTRAQWWLLESNVTVTNTTEMDTESCKDGWTYDRSEFSSTIITEWDLVCGQRAMKQMGQSIYMAGVLVGAIVFGSLSDRFGRRTILIWSHLLLAVMGVCAAFSYNFVSYCVFRFLTGTAISGIGLNTVCLIVEWIPTRLRAIVGTSTGYFYTFGQIFLAGLAYAIRDWRWLQLTASLPFFIFFICSWFLPESARWLILTKKPEQAVRMLKKVAKINRRHEEGEKLTIEVLKSNMKKEVAASEFTYSAVDLVRTAIIRRISFCLSLVWFSTSFSYYGLAMDLQSFGDNIYLIQVIFGAVDIPAKLICATAMCYIGRRITLNASLILASLAILANIFVPKDMHILRTSLAVFGKGCLASSFNCVFLYTTELYPTVIRQSGLGLGQTMARVGGIVAPIVKMTSEYMSSLPPIIYGGAPLVSGIIACFLPETKDQPLPETIEEVEERLNKLKNTEEMQEKLDIPMFKNAC</sequence>
<dbReference type="InterPro" id="IPR004749">
    <property type="entry name" value="Orgcat_transp/SVOP"/>
</dbReference>
<evidence type="ECO:0000256" key="2">
    <source>
        <dbReference type="ARBA" id="ARBA00009203"/>
    </source>
</evidence>
<dbReference type="PROSITE" id="PS50850">
    <property type="entry name" value="MFS"/>
    <property type="match status" value="1"/>
</dbReference>
<dbReference type="AlphaFoldDB" id="A0A6P8S2S7"/>
<dbReference type="FunCoup" id="A0A6P8S2S7">
    <property type="interactions" value="58"/>
</dbReference>
<feature type="transmembrane region" description="Helical" evidence="6">
    <location>
        <begin position="403"/>
        <end position="422"/>
    </location>
</feature>
<reference evidence="9" key="1">
    <citation type="submission" date="2025-08" db="UniProtKB">
        <authorList>
            <consortium name="RefSeq"/>
        </authorList>
    </citation>
    <scope>IDENTIFICATION</scope>
</reference>
<dbReference type="InParanoid" id="A0A6P8S2S7"/>
<feature type="domain" description="Major facilitator superfamily (MFS) profile" evidence="7">
    <location>
        <begin position="84"/>
        <end position="516"/>
    </location>
</feature>
<feature type="transmembrane region" description="Helical" evidence="6">
    <location>
        <begin position="12"/>
        <end position="32"/>
    </location>
</feature>
<dbReference type="InterPro" id="IPR036259">
    <property type="entry name" value="MFS_trans_sf"/>
</dbReference>
<dbReference type="FunFam" id="1.20.1250.20:FF:000023">
    <property type="entry name" value="Solute carrier family 22 member 6"/>
    <property type="match status" value="1"/>
</dbReference>
<dbReference type="OrthoDB" id="2544694at2759"/>
<evidence type="ECO:0000259" key="7">
    <source>
        <dbReference type="PROSITE" id="PS50850"/>
    </source>
</evidence>